<organism evidence="3 4">
    <name type="scientific">Phytomonospora endophytica</name>
    <dbReference type="NCBI Taxonomy" id="714109"/>
    <lineage>
        <taxon>Bacteria</taxon>
        <taxon>Bacillati</taxon>
        <taxon>Actinomycetota</taxon>
        <taxon>Actinomycetes</taxon>
        <taxon>Micromonosporales</taxon>
        <taxon>Micromonosporaceae</taxon>
        <taxon>Phytomonospora</taxon>
    </lineage>
</organism>
<protein>
    <submittedName>
        <fullName evidence="3">Putative dehydrogenase</fullName>
    </submittedName>
</protein>
<dbReference type="RefSeq" id="WP_184788572.1">
    <property type="nucleotide sequence ID" value="NZ_BONT01000076.1"/>
</dbReference>
<evidence type="ECO:0000313" key="3">
    <source>
        <dbReference type="EMBL" id="MBB6035715.1"/>
    </source>
</evidence>
<dbReference type="GO" id="GO:0000166">
    <property type="term" value="F:nucleotide binding"/>
    <property type="evidence" value="ECO:0007669"/>
    <property type="project" value="InterPro"/>
</dbReference>
<evidence type="ECO:0000259" key="1">
    <source>
        <dbReference type="Pfam" id="PF01408"/>
    </source>
</evidence>
<dbReference type="PANTHER" id="PTHR43377:SF1">
    <property type="entry name" value="BILIVERDIN REDUCTASE A"/>
    <property type="match status" value="1"/>
</dbReference>
<dbReference type="InterPro" id="IPR055170">
    <property type="entry name" value="GFO_IDH_MocA-like_dom"/>
</dbReference>
<evidence type="ECO:0000313" key="4">
    <source>
        <dbReference type="Proteomes" id="UP000548476"/>
    </source>
</evidence>
<dbReference type="SUPFAM" id="SSF51735">
    <property type="entry name" value="NAD(P)-binding Rossmann-fold domains"/>
    <property type="match status" value="1"/>
</dbReference>
<proteinExistence type="predicted"/>
<reference evidence="3 4" key="1">
    <citation type="submission" date="2020-08" db="EMBL/GenBank/DDBJ databases">
        <title>Genomic Encyclopedia of Type Strains, Phase IV (KMG-IV): sequencing the most valuable type-strain genomes for metagenomic binning, comparative biology and taxonomic classification.</title>
        <authorList>
            <person name="Goeker M."/>
        </authorList>
    </citation>
    <scope>NUCLEOTIDE SEQUENCE [LARGE SCALE GENOMIC DNA]</scope>
    <source>
        <strain evidence="3 4">YIM 65646</strain>
    </source>
</reference>
<dbReference type="SUPFAM" id="SSF55347">
    <property type="entry name" value="Glyceraldehyde-3-phosphate dehydrogenase-like, C-terminal domain"/>
    <property type="match status" value="1"/>
</dbReference>
<sequence length="321" mass="34449">MPAVRIALVGAGSMGSLHARVISQSERAELAVVVDPVKQTGEKITERFGGVWAPGLDAIDGVDAVVIAAPTHLHHQLALPVLEAGKPLLVEKPVTSTFDESAELVALAEKNRIPLMCGFVERFNPAIVTVAAMLEEPVHLAAVRHGPYAPRIRTGVAWDLLIHDLDACLRMAGATPASVAGSVGRFHPSSVPGAEDVADAVVTFDNGAVATCSASRLGHRKVRTLSITERQRVIEIDLLRRDVTIYRHVSNEQPAEAGLGYRQQTIIEIPELVSNVEPLVAQLNRFLDLLDGKADIDEERDSILSPHRLVASMLSGEPLTV</sequence>
<dbReference type="PANTHER" id="PTHR43377">
    <property type="entry name" value="BILIVERDIN REDUCTASE A"/>
    <property type="match status" value="1"/>
</dbReference>
<accession>A0A841FIU2</accession>
<dbReference type="InterPro" id="IPR051450">
    <property type="entry name" value="Gfo/Idh/MocA_Oxidoreductases"/>
</dbReference>
<dbReference type="EMBL" id="JACHGT010000007">
    <property type="protein sequence ID" value="MBB6035715.1"/>
    <property type="molecule type" value="Genomic_DNA"/>
</dbReference>
<name>A0A841FIU2_9ACTN</name>
<gene>
    <name evidence="3" type="ORF">HNR73_003579</name>
</gene>
<dbReference type="Gene3D" id="3.30.360.10">
    <property type="entry name" value="Dihydrodipicolinate Reductase, domain 2"/>
    <property type="match status" value="1"/>
</dbReference>
<feature type="domain" description="GFO/IDH/MocA-like oxidoreductase" evidence="2">
    <location>
        <begin position="153"/>
        <end position="221"/>
    </location>
</feature>
<dbReference type="AlphaFoldDB" id="A0A841FIU2"/>
<dbReference type="Gene3D" id="3.40.50.720">
    <property type="entry name" value="NAD(P)-binding Rossmann-like Domain"/>
    <property type="match status" value="1"/>
</dbReference>
<keyword evidence="4" id="KW-1185">Reference proteome</keyword>
<comment type="caution">
    <text evidence="3">The sequence shown here is derived from an EMBL/GenBank/DDBJ whole genome shotgun (WGS) entry which is preliminary data.</text>
</comment>
<evidence type="ECO:0000259" key="2">
    <source>
        <dbReference type="Pfam" id="PF22725"/>
    </source>
</evidence>
<dbReference type="InterPro" id="IPR036291">
    <property type="entry name" value="NAD(P)-bd_dom_sf"/>
</dbReference>
<feature type="domain" description="Gfo/Idh/MocA-like oxidoreductase N-terminal" evidence="1">
    <location>
        <begin position="4"/>
        <end position="118"/>
    </location>
</feature>
<dbReference type="Pfam" id="PF22725">
    <property type="entry name" value="GFO_IDH_MocA_C3"/>
    <property type="match status" value="1"/>
</dbReference>
<dbReference type="Proteomes" id="UP000548476">
    <property type="component" value="Unassembled WGS sequence"/>
</dbReference>
<dbReference type="Pfam" id="PF01408">
    <property type="entry name" value="GFO_IDH_MocA"/>
    <property type="match status" value="1"/>
</dbReference>
<dbReference type="InterPro" id="IPR000683">
    <property type="entry name" value="Gfo/Idh/MocA-like_OxRdtase_N"/>
</dbReference>